<name>A0A928VT97_9CYAN</name>
<dbReference type="SUPFAM" id="SSF53474">
    <property type="entry name" value="alpha/beta-Hydrolases"/>
    <property type="match status" value="1"/>
</dbReference>
<dbReference type="Pfam" id="PF07176">
    <property type="entry name" value="DUF1400"/>
    <property type="match status" value="1"/>
</dbReference>
<dbReference type="GO" id="GO:0003847">
    <property type="term" value="F:1-alkyl-2-acetylglycerophosphocholine esterase activity"/>
    <property type="evidence" value="ECO:0007669"/>
    <property type="project" value="TreeGrafter"/>
</dbReference>
<dbReference type="Gene3D" id="3.40.50.1820">
    <property type="entry name" value="alpha/beta hydrolase"/>
    <property type="match status" value="1"/>
</dbReference>
<evidence type="ECO:0000313" key="6">
    <source>
        <dbReference type="Proteomes" id="UP000625316"/>
    </source>
</evidence>
<proteinExistence type="predicted"/>
<dbReference type="PANTHER" id="PTHR10272:SF13">
    <property type="entry name" value="POLY(ETHYLENE TEREPHTHALATE) HYDROLASE"/>
    <property type="match status" value="1"/>
</dbReference>
<dbReference type="RefSeq" id="WP_264326973.1">
    <property type="nucleotide sequence ID" value="NZ_JADEXQ010000090.1"/>
</dbReference>
<evidence type="ECO:0000256" key="2">
    <source>
        <dbReference type="ARBA" id="ARBA00022963"/>
    </source>
</evidence>
<reference evidence="5" key="1">
    <citation type="submission" date="2020-10" db="EMBL/GenBank/DDBJ databases">
        <authorList>
            <person name="Castelo-Branco R."/>
            <person name="Eusebio N."/>
            <person name="Adriana R."/>
            <person name="Vieira A."/>
            <person name="Brugerolle De Fraissinette N."/>
            <person name="Rezende De Castro R."/>
            <person name="Schneider M.P."/>
            <person name="Vasconcelos V."/>
            <person name="Leao P.N."/>
        </authorList>
    </citation>
    <scope>NUCLEOTIDE SEQUENCE</scope>
    <source>
        <strain evidence="5">LEGE 11480</strain>
    </source>
</reference>
<dbReference type="InterPro" id="IPR017395">
    <property type="entry name" value="Chlorophyllase-like"/>
</dbReference>
<keyword evidence="1 5" id="KW-0378">Hydrolase</keyword>
<keyword evidence="2" id="KW-0442">Lipid degradation</keyword>
<keyword evidence="3" id="KW-0443">Lipid metabolism</keyword>
<accession>A0A928VT97</accession>
<evidence type="ECO:0000256" key="3">
    <source>
        <dbReference type="ARBA" id="ARBA00023098"/>
    </source>
</evidence>
<organism evidence="5 6">
    <name type="scientific">Romeriopsis navalis LEGE 11480</name>
    <dbReference type="NCBI Taxonomy" id="2777977"/>
    <lineage>
        <taxon>Bacteria</taxon>
        <taxon>Bacillati</taxon>
        <taxon>Cyanobacteriota</taxon>
        <taxon>Cyanophyceae</taxon>
        <taxon>Leptolyngbyales</taxon>
        <taxon>Leptolyngbyaceae</taxon>
        <taxon>Romeriopsis</taxon>
        <taxon>Romeriopsis navalis</taxon>
    </lineage>
</organism>
<dbReference type="Pfam" id="PF07224">
    <property type="entry name" value="Chlorophyllase"/>
    <property type="match status" value="1"/>
</dbReference>
<sequence>MSRFAVLEPLRSLFYMRRLAVVLGSSVLLTGASYLLGGMPPIQAAERLTISYGLLERSITLDGLVNYANNGELDDELYVYTRYVRPEQRELLRRSLRLKSNLSNVAVAQFLYSPQGQILLRRLGQIIQPESRDNGLYAIRAALILAAGDEEGLTPLNVLRRFPTPGIRINLQKTLRLAAEFDALVTQTNRIGTRITAQTEQTLAGQTLPNPQANLTLPGPVNWQRQQIALKDRSRVAISGFARVRPVVFYLYTPKSPAILRNPAPVGQYPVAVISHGLGSDRSSFAYLAEHLASHGYVVVVPAHPGSDASQMTALLRGRAEEVSAPIEFIDRPLDIKFILDRLSADQRFDYADWNNVGVVGQSFGGYTALALAGAALNFDQLQRECTPRKQLETFNISVLLQCRAATLLKRDYQIADPRVKAIVTANAVSSLAFGQAGISQIQVPTLMIAGKADTVAPAIPEQIRPFSWLTTPDRYLVVVDRSTHFSFLAESKENPETQLPLPPEVIGPSPRTNQRYLSALSLAFFRTHLQQQSQFQPYLSAAYVRSISQAPLRMDLVRSIDATALGLSPK</sequence>
<evidence type="ECO:0000259" key="4">
    <source>
        <dbReference type="Pfam" id="PF07176"/>
    </source>
</evidence>
<comment type="caution">
    <text evidence="5">The sequence shown here is derived from an EMBL/GenBank/DDBJ whole genome shotgun (WGS) entry which is preliminary data.</text>
</comment>
<dbReference type="PANTHER" id="PTHR10272">
    <property type="entry name" value="PLATELET-ACTIVATING FACTOR ACETYLHYDROLASE"/>
    <property type="match status" value="1"/>
</dbReference>
<gene>
    <name evidence="5" type="ORF">IQ266_20645</name>
</gene>
<keyword evidence="6" id="KW-1185">Reference proteome</keyword>
<dbReference type="Proteomes" id="UP000625316">
    <property type="component" value="Unassembled WGS sequence"/>
</dbReference>
<dbReference type="EMBL" id="JADEXQ010000090">
    <property type="protein sequence ID" value="MBE9032152.1"/>
    <property type="molecule type" value="Genomic_DNA"/>
</dbReference>
<dbReference type="InterPro" id="IPR010802">
    <property type="entry name" value="DUF1400"/>
</dbReference>
<dbReference type="GO" id="GO:0016042">
    <property type="term" value="P:lipid catabolic process"/>
    <property type="evidence" value="ECO:0007669"/>
    <property type="project" value="UniProtKB-KW"/>
</dbReference>
<feature type="domain" description="DUF1400" evidence="4">
    <location>
        <begin position="44"/>
        <end position="170"/>
    </location>
</feature>
<evidence type="ECO:0000313" key="5">
    <source>
        <dbReference type="EMBL" id="MBE9032152.1"/>
    </source>
</evidence>
<protein>
    <submittedName>
        <fullName evidence="5">Alpha/beta hydrolase</fullName>
    </submittedName>
</protein>
<dbReference type="InterPro" id="IPR029058">
    <property type="entry name" value="AB_hydrolase_fold"/>
</dbReference>
<dbReference type="AlphaFoldDB" id="A0A928VT97"/>
<evidence type="ECO:0000256" key="1">
    <source>
        <dbReference type="ARBA" id="ARBA00022801"/>
    </source>
</evidence>